<dbReference type="SUPFAM" id="SSF50156">
    <property type="entry name" value="PDZ domain-like"/>
    <property type="match status" value="1"/>
</dbReference>
<dbReference type="GO" id="GO:0030288">
    <property type="term" value="C:outer membrane-bounded periplasmic space"/>
    <property type="evidence" value="ECO:0007669"/>
    <property type="project" value="TreeGrafter"/>
</dbReference>
<keyword evidence="2 5" id="KW-0645">Protease</keyword>
<comment type="similarity">
    <text evidence="1 5">Belongs to the peptidase S41A family.</text>
</comment>
<evidence type="ECO:0000256" key="3">
    <source>
        <dbReference type="ARBA" id="ARBA00022801"/>
    </source>
</evidence>
<evidence type="ECO:0000313" key="8">
    <source>
        <dbReference type="Proteomes" id="UP000463983"/>
    </source>
</evidence>
<dbReference type="KEGG" id="caqa:MICH65_0721"/>
<dbReference type="InterPro" id="IPR029045">
    <property type="entry name" value="ClpP/crotonase-like_dom_sf"/>
</dbReference>
<dbReference type="GO" id="GO:0007165">
    <property type="term" value="P:signal transduction"/>
    <property type="evidence" value="ECO:0007669"/>
    <property type="project" value="TreeGrafter"/>
</dbReference>
<dbReference type="SMART" id="SM00228">
    <property type="entry name" value="PDZ"/>
    <property type="match status" value="1"/>
</dbReference>
<dbReference type="GO" id="GO:0006508">
    <property type="term" value="P:proteolysis"/>
    <property type="evidence" value="ECO:0007669"/>
    <property type="project" value="UniProtKB-KW"/>
</dbReference>
<dbReference type="CDD" id="cd07560">
    <property type="entry name" value="Peptidase_S41_CPP"/>
    <property type="match status" value="1"/>
</dbReference>
<dbReference type="CDD" id="cd06782">
    <property type="entry name" value="cpPDZ_CPP-like"/>
    <property type="match status" value="1"/>
</dbReference>
<sequence>MEKPSKETSSNLMRVRALLVALLLLAFGGIGGYQLGVRAGESRAYEGGSVLEAVIGKAGDKSQVDFDLFWEVWERLEQGYLESEKIDAQEMVYGSIKGMTAALDDPYTVFLPPEENTQTKEDLAGEFAGVGIQLGYVEKTLAVMAPLPDQPAQKAGVKAGDLILHIKDEEQGIDIDTDGMSLPEAVQTIRGEKGKPITLTLYTEGDVDSREVTLIRDTIVVPSVELAFVNDQGRVDENGRFAHLRVVRFGDKTLEEWEEAVREISAKPNLGGVVVDVRDNPGGYLQGAIDLASEFISSGVVVQQQGKFRTEKYSVSRRGKLIGEPLVVLVNRGSASASEILAGALRDQLKVKLVGEHTFGKGTVQEAQELPGGAGLHVTVAKWLLPSGYNIHLDGIEPDVVVESVFQPEGEEEVDEQLIKAVEVLKG</sequence>
<dbReference type="Gene3D" id="2.30.42.10">
    <property type="match status" value="1"/>
</dbReference>
<dbReference type="SMART" id="SM00245">
    <property type="entry name" value="TSPc"/>
    <property type="match status" value="1"/>
</dbReference>
<evidence type="ECO:0000256" key="4">
    <source>
        <dbReference type="ARBA" id="ARBA00022825"/>
    </source>
</evidence>
<dbReference type="PANTHER" id="PTHR32060:SF30">
    <property type="entry name" value="CARBOXY-TERMINAL PROCESSING PROTEASE CTPA"/>
    <property type="match status" value="1"/>
</dbReference>
<keyword evidence="4 5" id="KW-0720">Serine protease</keyword>
<dbReference type="Proteomes" id="UP000463983">
    <property type="component" value="Chromosome"/>
</dbReference>
<evidence type="ECO:0000256" key="2">
    <source>
        <dbReference type="ARBA" id="ARBA00022670"/>
    </source>
</evidence>
<keyword evidence="3 5" id="KW-0378">Hydrolase</keyword>
<dbReference type="InterPro" id="IPR036034">
    <property type="entry name" value="PDZ_sf"/>
</dbReference>
<dbReference type="SUPFAM" id="SSF52096">
    <property type="entry name" value="ClpP/crotonase"/>
    <property type="match status" value="1"/>
</dbReference>
<dbReference type="InterPro" id="IPR004447">
    <property type="entry name" value="Peptidase_S41A"/>
</dbReference>
<dbReference type="PANTHER" id="PTHR32060">
    <property type="entry name" value="TAIL-SPECIFIC PROTEASE"/>
    <property type="match status" value="1"/>
</dbReference>
<proteinExistence type="inferred from homology"/>
<name>A0A857ND01_9BACT</name>
<dbReference type="Pfam" id="PF03572">
    <property type="entry name" value="Peptidase_S41"/>
    <property type="match status" value="1"/>
</dbReference>
<dbReference type="Pfam" id="PF00595">
    <property type="entry name" value="PDZ"/>
    <property type="match status" value="1"/>
</dbReference>
<dbReference type="InterPro" id="IPR005151">
    <property type="entry name" value="Tail-specific_protease"/>
</dbReference>
<dbReference type="GO" id="GO:0008236">
    <property type="term" value="F:serine-type peptidase activity"/>
    <property type="evidence" value="ECO:0007669"/>
    <property type="project" value="UniProtKB-KW"/>
</dbReference>
<feature type="domain" description="PDZ" evidence="6">
    <location>
        <begin position="116"/>
        <end position="190"/>
    </location>
</feature>
<reference evidence="8" key="1">
    <citation type="journal article" date="2020" name="Microorganisms">
        <title>Complete Genome of a Member of a New Bacterial Lineage in the Microgenomates Group Reveals an Unusual Nucleotide Composition Disparity Between Two Strands of DNA and Limited Metabolic Potential.</title>
        <authorList>
            <person name="Kadnikov V.V."/>
            <person name="Mardanov A.V."/>
            <person name="Beletsky A.V."/>
            <person name="Karnachuk O.V."/>
            <person name="Ravin N.V."/>
        </authorList>
    </citation>
    <scope>NUCLEOTIDE SEQUENCE [LARGE SCALE GENOMIC DNA]</scope>
</reference>
<keyword evidence="8" id="KW-1185">Reference proteome</keyword>
<dbReference type="Gene3D" id="3.90.226.10">
    <property type="entry name" value="2-enoyl-CoA Hydratase, Chain A, domain 1"/>
    <property type="match status" value="1"/>
</dbReference>
<dbReference type="GO" id="GO:0004175">
    <property type="term" value="F:endopeptidase activity"/>
    <property type="evidence" value="ECO:0007669"/>
    <property type="project" value="TreeGrafter"/>
</dbReference>
<organism evidence="7 8">
    <name type="scientific">Candidatus Chazhemtobacterium aquaticus</name>
    <dbReference type="NCBI Taxonomy" id="2715735"/>
    <lineage>
        <taxon>Bacteria</taxon>
        <taxon>Candidatus Chazhemtobacteraceae</taxon>
        <taxon>Candidatus Chazhemtobacterium</taxon>
    </lineage>
</organism>
<evidence type="ECO:0000313" key="7">
    <source>
        <dbReference type="EMBL" id="QHO63702.1"/>
    </source>
</evidence>
<evidence type="ECO:0000256" key="5">
    <source>
        <dbReference type="RuleBase" id="RU004404"/>
    </source>
</evidence>
<dbReference type="PROSITE" id="PS50106">
    <property type="entry name" value="PDZ"/>
    <property type="match status" value="1"/>
</dbReference>
<dbReference type="NCBIfam" id="TIGR00225">
    <property type="entry name" value="prc"/>
    <property type="match status" value="1"/>
</dbReference>
<accession>A0A857ND01</accession>
<dbReference type="RefSeq" id="WP_161932070.1">
    <property type="nucleotide sequence ID" value="NZ_CP047901.1"/>
</dbReference>
<dbReference type="EMBL" id="CP047901">
    <property type="protein sequence ID" value="QHO63702.1"/>
    <property type="molecule type" value="Genomic_DNA"/>
</dbReference>
<dbReference type="InterPro" id="IPR001478">
    <property type="entry name" value="PDZ"/>
</dbReference>
<dbReference type="Gene3D" id="3.30.750.44">
    <property type="match status" value="1"/>
</dbReference>
<dbReference type="AlphaFoldDB" id="A0A857ND01"/>
<protein>
    <submittedName>
        <fullName evidence="7">C-terminal processing peptidase, serine protease family S41</fullName>
    </submittedName>
</protein>
<evidence type="ECO:0000256" key="1">
    <source>
        <dbReference type="ARBA" id="ARBA00009179"/>
    </source>
</evidence>
<gene>
    <name evidence="7" type="ORF">MICH65_0721</name>
</gene>
<evidence type="ECO:0000259" key="6">
    <source>
        <dbReference type="PROSITE" id="PS50106"/>
    </source>
</evidence>